<organism evidence="9 10">
    <name type="scientific">[Candida] subhashii</name>
    <dbReference type="NCBI Taxonomy" id="561895"/>
    <lineage>
        <taxon>Eukaryota</taxon>
        <taxon>Fungi</taxon>
        <taxon>Dikarya</taxon>
        <taxon>Ascomycota</taxon>
        <taxon>Saccharomycotina</taxon>
        <taxon>Pichiomycetes</taxon>
        <taxon>Debaryomycetaceae</taxon>
        <taxon>Spathaspora</taxon>
    </lineage>
</organism>
<keyword evidence="5" id="KW-0378">Hydrolase</keyword>
<dbReference type="InterPro" id="IPR024571">
    <property type="entry name" value="ERAP1-like_C_dom"/>
</dbReference>
<evidence type="ECO:0000259" key="8">
    <source>
        <dbReference type="Pfam" id="PF17900"/>
    </source>
</evidence>
<evidence type="ECO:0000259" key="7">
    <source>
        <dbReference type="Pfam" id="PF11838"/>
    </source>
</evidence>
<evidence type="ECO:0000256" key="1">
    <source>
        <dbReference type="ARBA" id="ARBA00010136"/>
    </source>
</evidence>
<feature type="site" description="Transition state stabilizer" evidence="4">
    <location>
        <position position="405"/>
    </location>
</feature>
<accession>A0A8J5QER0</accession>
<evidence type="ECO:0000313" key="9">
    <source>
        <dbReference type="EMBL" id="KAG7660804.1"/>
    </source>
</evidence>
<evidence type="ECO:0000256" key="4">
    <source>
        <dbReference type="PIRSR" id="PIRSR634016-4"/>
    </source>
</evidence>
<feature type="active site" description="Proton acceptor" evidence="2">
    <location>
        <position position="322"/>
    </location>
</feature>
<dbReference type="Pfam" id="PF17900">
    <property type="entry name" value="Peptidase_M1_N"/>
    <property type="match status" value="1"/>
</dbReference>
<proteinExistence type="inferred from homology"/>
<dbReference type="PANTHER" id="PTHR11533:SF299">
    <property type="entry name" value="AMINOPEPTIDASE"/>
    <property type="match status" value="1"/>
</dbReference>
<reference evidence="9 10" key="1">
    <citation type="journal article" date="2021" name="DNA Res.">
        <title>Genome analysis of Candida subhashii reveals its hybrid nature and dual mitochondrial genome conformations.</title>
        <authorList>
            <person name="Mixao V."/>
            <person name="Hegedusova E."/>
            <person name="Saus E."/>
            <person name="Pryszcz L.P."/>
            <person name="Cillingova A."/>
            <person name="Nosek J."/>
            <person name="Gabaldon T."/>
        </authorList>
    </citation>
    <scope>NUCLEOTIDE SEQUENCE [LARGE SCALE GENOMIC DNA]</scope>
    <source>
        <strain evidence="9 10">CBS 10753</strain>
    </source>
</reference>
<dbReference type="GO" id="GO:0016020">
    <property type="term" value="C:membrane"/>
    <property type="evidence" value="ECO:0007669"/>
    <property type="project" value="TreeGrafter"/>
</dbReference>
<keyword evidence="5" id="KW-0031">Aminopeptidase</keyword>
<feature type="domain" description="Aminopeptidase N-like N-terminal" evidence="8">
    <location>
        <begin position="17"/>
        <end position="208"/>
    </location>
</feature>
<dbReference type="CDD" id="cd09601">
    <property type="entry name" value="M1_APN-Q_like"/>
    <property type="match status" value="1"/>
</dbReference>
<comment type="cofactor">
    <cofactor evidence="3 5">
        <name>Zn(2+)</name>
        <dbReference type="ChEBI" id="CHEBI:29105"/>
    </cofactor>
    <text evidence="3 5">Binds 1 zinc ion per subunit.</text>
</comment>
<evidence type="ECO:0000256" key="5">
    <source>
        <dbReference type="RuleBase" id="RU364040"/>
    </source>
</evidence>
<dbReference type="GO" id="GO:0008270">
    <property type="term" value="F:zinc ion binding"/>
    <property type="evidence" value="ECO:0007669"/>
    <property type="project" value="UniProtKB-UniRule"/>
</dbReference>
<dbReference type="InterPro" id="IPR045357">
    <property type="entry name" value="Aminopeptidase_N-like_N"/>
</dbReference>
<dbReference type="OrthoDB" id="10031169at2759"/>
<evidence type="ECO:0000256" key="3">
    <source>
        <dbReference type="PIRSR" id="PIRSR634016-3"/>
    </source>
</evidence>
<dbReference type="GO" id="GO:0006508">
    <property type="term" value="P:proteolysis"/>
    <property type="evidence" value="ECO:0007669"/>
    <property type="project" value="UniProtKB-KW"/>
</dbReference>
<dbReference type="Pfam" id="PF01433">
    <property type="entry name" value="Peptidase_M1"/>
    <property type="match status" value="1"/>
</dbReference>
<dbReference type="GO" id="GO:0043171">
    <property type="term" value="P:peptide catabolic process"/>
    <property type="evidence" value="ECO:0007669"/>
    <property type="project" value="TreeGrafter"/>
</dbReference>
<dbReference type="InterPro" id="IPR034016">
    <property type="entry name" value="M1_APN-typ"/>
</dbReference>
<keyword evidence="5" id="KW-0645">Protease</keyword>
<keyword evidence="3 5" id="KW-0862">Zinc</keyword>
<evidence type="ECO:0000313" key="10">
    <source>
        <dbReference type="Proteomes" id="UP000694255"/>
    </source>
</evidence>
<dbReference type="EC" id="3.4.11.-" evidence="5"/>
<comment type="similarity">
    <text evidence="1 5">Belongs to the peptidase M1 family.</text>
</comment>
<keyword evidence="5" id="KW-0482">Metalloprotease</keyword>
<protein>
    <recommendedName>
        <fullName evidence="5">Aminopeptidase</fullName>
        <ecNumber evidence="5">3.4.11.-</ecNumber>
    </recommendedName>
</protein>
<evidence type="ECO:0000256" key="2">
    <source>
        <dbReference type="PIRSR" id="PIRSR634016-1"/>
    </source>
</evidence>
<name>A0A8J5QER0_9ASCO</name>
<evidence type="ECO:0000259" key="6">
    <source>
        <dbReference type="Pfam" id="PF01433"/>
    </source>
</evidence>
<keyword evidence="3 5" id="KW-0479">Metal-binding</keyword>
<comment type="caution">
    <text evidence="9">The sequence shown here is derived from an EMBL/GenBank/DDBJ whole genome shotgun (WGS) entry which is preliminary data.</text>
</comment>
<dbReference type="Pfam" id="PF11838">
    <property type="entry name" value="ERAP1_C"/>
    <property type="match status" value="1"/>
</dbReference>
<dbReference type="RefSeq" id="XP_049261037.1">
    <property type="nucleotide sequence ID" value="XM_049409708.1"/>
</dbReference>
<dbReference type="EMBL" id="JAGSYN010000273">
    <property type="protein sequence ID" value="KAG7660804.1"/>
    <property type="molecule type" value="Genomic_DNA"/>
</dbReference>
<dbReference type="GO" id="GO:0005737">
    <property type="term" value="C:cytoplasm"/>
    <property type="evidence" value="ECO:0007669"/>
    <property type="project" value="TreeGrafter"/>
</dbReference>
<dbReference type="PANTHER" id="PTHR11533">
    <property type="entry name" value="PROTEASE M1 ZINC METALLOPROTEASE"/>
    <property type="match status" value="1"/>
</dbReference>
<feature type="domain" description="Peptidase M1 membrane alanine aminopeptidase" evidence="6">
    <location>
        <begin position="249"/>
        <end position="466"/>
    </location>
</feature>
<keyword evidence="10" id="KW-1185">Reference proteome</keyword>
<dbReference type="AlphaFoldDB" id="A0A8J5QER0"/>
<feature type="binding site" evidence="3">
    <location>
        <position position="344"/>
    </location>
    <ligand>
        <name>Zn(2+)</name>
        <dbReference type="ChEBI" id="CHEBI:29105"/>
        <note>catalytic</note>
    </ligand>
</feature>
<dbReference type="GO" id="GO:0042277">
    <property type="term" value="F:peptide binding"/>
    <property type="evidence" value="ECO:0007669"/>
    <property type="project" value="TreeGrafter"/>
</dbReference>
<gene>
    <name evidence="9" type="ORF">J8A68_005621</name>
</gene>
<dbReference type="Proteomes" id="UP000694255">
    <property type="component" value="Unassembled WGS sequence"/>
</dbReference>
<feature type="domain" description="ERAP1-like C-terminal" evidence="7">
    <location>
        <begin position="545"/>
        <end position="878"/>
    </location>
</feature>
<sequence length="904" mass="103532">MADNSSIPLSISNEVIPIHYHYKLNINHLKPNFSGEAIIKLSKNCNKNASEEPQGVATFGFSLTLHASRLIITKATIGDVPLKVTYDKPNQRITFSSPEDAVIDSTLDDLYIKYMGQIKTIGTFKDNTSGLFKTNYLDSISGKANNYILATHFQPHFAKEVFPIIDELTHKPTIALDITTNTKFKVMTNGRLVSSEYVDENTLSKFEYDLPITPAVMGFVIGDFEYIQSELLSNVRIYTSIGESKYARFALSIIEKYLPILESKFGHKYPLSKLDFVTLPFLNDGAMENWGLVTVLGSSLLIDEASASQPEKNQVVELVVHELVHQWIGNWVSFDNWNLLWFNESFATWLAKTLISNDVSYEELLDRDCFYVDEKYSIGSIQEHMSTVYTGLNATTSTIFDTNMYEKGIVLLNMIHHVFKSENKDLVSSMTKVISQHQNKSIKLFDIWQVLNEEISIDLPSFVYSWSRAHGFPLVQVTSNEDGSKIHIEQHAYLYNLTAEQVGLEDIPYHIPLLIDVVKDNGERKLLNIVLTDRSMELDIPIEQFVAINTGRGGYYRVLYDRLSNIHLMEPDTIIGVLNDLGKILGTSNSTSNDLINFIQFIETFTKKIWKWDWQVILIAVGYLESINHNLLHFTECDAFSKWLQGYSEKLFNRVNWNKTYSIDYDPIEIQARASILQLNLHNKHAYDIAHKLYIQFLNSGINKSFTPKELIPALFNVMMTQASMKEYKQVLAFVKNANSSILNQTNLSENELQTIAVSSLSFPNNSQFLHKTLNFISNNIDSKLIELGLIGFTYSMNVEHIHQLYVWFNLNYDNWILRSLRKGSDWSKQIGVTAKNITKLVLELMNRSPDLIQLKQEFVAKKILKLPEHGLKKLNEEIEVENESKLVVAKFYPDLEKWLVNRI</sequence>
<feature type="binding site" evidence="3">
    <location>
        <position position="321"/>
    </location>
    <ligand>
        <name>Zn(2+)</name>
        <dbReference type="ChEBI" id="CHEBI:29105"/>
        <note>catalytic</note>
    </ligand>
</feature>
<dbReference type="InterPro" id="IPR014782">
    <property type="entry name" value="Peptidase_M1_dom"/>
</dbReference>
<dbReference type="InterPro" id="IPR050344">
    <property type="entry name" value="Peptidase_M1_aminopeptidases"/>
</dbReference>
<feature type="binding site" evidence="3">
    <location>
        <position position="325"/>
    </location>
    <ligand>
        <name>Zn(2+)</name>
        <dbReference type="ChEBI" id="CHEBI:29105"/>
        <note>catalytic</note>
    </ligand>
</feature>
<dbReference type="GeneID" id="73472421"/>
<dbReference type="GO" id="GO:0070006">
    <property type="term" value="F:metalloaminopeptidase activity"/>
    <property type="evidence" value="ECO:0007669"/>
    <property type="project" value="TreeGrafter"/>
</dbReference>